<dbReference type="AlphaFoldDB" id="A0A418PNN7"/>
<evidence type="ECO:0000313" key="1">
    <source>
        <dbReference type="EMBL" id="RIW13326.1"/>
    </source>
</evidence>
<keyword evidence="2" id="KW-1185">Reference proteome</keyword>
<dbReference type="InterPro" id="IPR021457">
    <property type="entry name" value="DUF3108"/>
</dbReference>
<protein>
    <recommendedName>
        <fullName evidence="3">DUF3108 domain-containing protein</fullName>
    </recommendedName>
</protein>
<proteinExistence type="predicted"/>
<evidence type="ECO:0008006" key="3">
    <source>
        <dbReference type="Google" id="ProtNLM"/>
    </source>
</evidence>
<accession>A0A418PNN7</accession>
<organism evidence="1 2">
    <name type="scientific">Algoriphagus lacus</name>
    <dbReference type="NCBI Taxonomy" id="2056311"/>
    <lineage>
        <taxon>Bacteria</taxon>
        <taxon>Pseudomonadati</taxon>
        <taxon>Bacteroidota</taxon>
        <taxon>Cytophagia</taxon>
        <taxon>Cytophagales</taxon>
        <taxon>Cyclobacteriaceae</taxon>
        <taxon>Algoriphagus</taxon>
    </lineage>
</organism>
<gene>
    <name evidence="1" type="ORF">D0X99_16240</name>
</gene>
<sequence>MICFFISLFLRKNTMKIYISFLLFLLSSFSFSQSIIRPGADFESKWLTDRNWKMNMTMRANGNSRDLGVIHYAWIKDGVNYDIITDVILPGLPPKSWIDSLEISSKTLAPIRHKSTNMQRDILIEYAKSISGYYLDKRKNVSTPFTYDLDSPVFDSGFYLFLLQLLPLETFSTPSEIGIFDFKPEGKQGALKAFVTSVESGIYESPSGEKTEVWIVKSYDTIGRGEQTNSYISKSTRDILKQETLDKEGNGMVLERIWEEK</sequence>
<comment type="caution">
    <text evidence="1">The sequence shown here is derived from an EMBL/GenBank/DDBJ whole genome shotgun (WGS) entry which is preliminary data.</text>
</comment>
<evidence type="ECO:0000313" key="2">
    <source>
        <dbReference type="Proteomes" id="UP000283522"/>
    </source>
</evidence>
<dbReference type="EMBL" id="QXML01000009">
    <property type="protein sequence ID" value="RIW13326.1"/>
    <property type="molecule type" value="Genomic_DNA"/>
</dbReference>
<reference evidence="1 2" key="1">
    <citation type="submission" date="2018-09" db="EMBL/GenBank/DDBJ databases">
        <authorList>
            <person name="Wang X."/>
            <person name="Du Z."/>
        </authorList>
    </citation>
    <scope>NUCLEOTIDE SEQUENCE [LARGE SCALE GENOMIC DNA]</scope>
    <source>
        <strain evidence="1 2">N3</strain>
    </source>
</reference>
<dbReference type="Proteomes" id="UP000283522">
    <property type="component" value="Unassembled WGS sequence"/>
</dbReference>
<name>A0A418PNN7_9BACT</name>
<dbReference type="Pfam" id="PF11306">
    <property type="entry name" value="DUF3108"/>
    <property type="match status" value="1"/>
</dbReference>